<organism evidence="2 3">
    <name type="scientific">Durusdinium trenchii</name>
    <dbReference type="NCBI Taxonomy" id="1381693"/>
    <lineage>
        <taxon>Eukaryota</taxon>
        <taxon>Sar</taxon>
        <taxon>Alveolata</taxon>
        <taxon>Dinophyceae</taxon>
        <taxon>Suessiales</taxon>
        <taxon>Symbiodiniaceae</taxon>
        <taxon>Durusdinium</taxon>
    </lineage>
</organism>
<reference evidence="2 3" key="1">
    <citation type="submission" date="2024-02" db="EMBL/GenBank/DDBJ databases">
        <authorList>
            <person name="Chen Y."/>
            <person name="Shah S."/>
            <person name="Dougan E. K."/>
            <person name="Thang M."/>
            <person name="Chan C."/>
        </authorList>
    </citation>
    <scope>NUCLEOTIDE SEQUENCE [LARGE SCALE GENOMIC DNA]</scope>
</reference>
<dbReference type="PANTHER" id="PTHR47447:SF17">
    <property type="entry name" value="OS12G0638900 PROTEIN"/>
    <property type="match status" value="1"/>
</dbReference>
<evidence type="ECO:0000313" key="3">
    <source>
        <dbReference type="Proteomes" id="UP001642484"/>
    </source>
</evidence>
<name>A0ABP0J1P3_9DINO</name>
<keyword evidence="3" id="KW-1185">Reference proteome</keyword>
<dbReference type="Pfam" id="PF01535">
    <property type="entry name" value="PPR"/>
    <property type="match status" value="1"/>
</dbReference>
<evidence type="ECO:0008006" key="4">
    <source>
        <dbReference type="Google" id="ProtNLM"/>
    </source>
</evidence>
<evidence type="ECO:0000313" key="2">
    <source>
        <dbReference type="EMBL" id="CAK9008265.1"/>
    </source>
</evidence>
<sequence>MELEVSLEELLQHLRRAPVTTGGTSSSCAKRCFRRLELSETDDPRSWSLFMGALGRQGLWELALESLRALRQKHDAEGDAPSSRTRSEQRLVASAMTACSRATQWSIALLLLGSTGKPDVKLLNAGIAACAKGGKWRRSLELLSEIQAQLMLPTVVSFGSIISACASGQAWPVAIQSLDLMTSLQIDPSVVTYSAAASACEKGHQWPMAFAVLQLLFCARGWWIGGVDQPARLV</sequence>
<protein>
    <recommendedName>
        <fullName evidence="4">Pentatricopeptide repeat-containing protein, chloroplastic</fullName>
    </recommendedName>
</protein>
<comment type="caution">
    <text evidence="2">The sequence shown here is derived from an EMBL/GenBank/DDBJ whole genome shotgun (WGS) entry which is preliminary data.</text>
</comment>
<dbReference type="Proteomes" id="UP001642484">
    <property type="component" value="Unassembled WGS sequence"/>
</dbReference>
<accession>A0ABP0J1P3</accession>
<dbReference type="EMBL" id="CAXAMN010004224">
    <property type="protein sequence ID" value="CAK9008265.1"/>
    <property type="molecule type" value="Genomic_DNA"/>
</dbReference>
<dbReference type="InterPro" id="IPR011990">
    <property type="entry name" value="TPR-like_helical_dom_sf"/>
</dbReference>
<dbReference type="Gene3D" id="1.25.40.10">
    <property type="entry name" value="Tetratricopeptide repeat domain"/>
    <property type="match status" value="1"/>
</dbReference>
<dbReference type="PANTHER" id="PTHR47447">
    <property type="entry name" value="OS03G0856100 PROTEIN"/>
    <property type="match status" value="1"/>
</dbReference>
<keyword evidence="1" id="KW-0677">Repeat</keyword>
<dbReference type="InterPro" id="IPR002885">
    <property type="entry name" value="PPR_rpt"/>
</dbReference>
<evidence type="ECO:0000256" key="1">
    <source>
        <dbReference type="ARBA" id="ARBA00022737"/>
    </source>
</evidence>
<proteinExistence type="predicted"/>
<gene>
    <name evidence="2" type="ORF">CCMP2556_LOCUS9180</name>
</gene>